<keyword evidence="9" id="KW-1185">Reference proteome</keyword>
<dbReference type="SUPFAM" id="SSF56281">
    <property type="entry name" value="Metallo-hydrolase/oxidoreductase"/>
    <property type="match status" value="1"/>
</dbReference>
<organism evidence="8 9">
    <name type="scientific">Leifsonella bigeumensis</name>
    <dbReference type="NCBI Taxonomy" id="433643"/>
    <lineage>
        <taxon>Bacteria</taxon>
        <taxon>Bacillati</taxon>
        <taxon>Actinomycetota</taxon>
        <taxon>Actinomycetes</taxon>
        <taxon>Micrococcales</taxon>
        <taxon>Microbacteriaceae</taxon>
        <taxon>Leifsonella</taxon>
    </lineage>
</organism>
<dbReference type="InterPro" id="IPR035681">
    <property type="entry name" value="ComA-like_MBL"/>
</dbReference>
<dbReference type="Pfam" id="PF03772">
    <property type="entry name" value="Competence"/>
    <property type="match status" value="1"/>
</dbReference>
<comment type="caution">
    <text evidence="8">The sequence shown here is derived from an EMBL/GenBank/DDBJ whole genome shotgun (WGS) entry which is preliminary data.</text>
</comment>
<dbReference type="Proteomes" id="UP001501004">
    <property type="component" value="Unassembled WGS sequence"/>
</dbReference>
<keyword evidence="3 6" id="KW-0812">Transmembrane</keyword>
<keyword evidence="5 6" id="KW-0472">Membrane</keyword>
<evidence type="ECO:0000313" key="8">
    <source>
        <dbReference type="EMBL" id="GAA3742362.1"/>
    </source>
</evidence>
<dbReference type="CDD" id="cd07731">
    <property type="entry name" value="ComA-like_MBL-fold"/>
    <property type="match status" value="1"/>
</dbReference>
<feature type="transmembrane region" description="Helical" evidence="6">
    <location>
        <begin position="63"/>
        <end position="83"/>
    </location>
</feature>
<evidence type="ECO:0000259" key="7">
    <source>
        <dbReference type="SMART" id="SM00849"/>
    </source>
</evidence>
<accession>A0ABP7FMH9</accession>
<evidence type="ECO:0000256" key="2">
    <source>
        <dbReference type="ARBA" id="ARBA00022475"/>
    </source>
</evidence>
<dbReference type="InterPro" id="IPR004477">
    <property type="entry name" value="ComEC_N"/>
</dbReference>
<feature type="transmembrane region" description="Helical" evidence="6">
    <location>
        <begin position="327"/>
        <end position="344"/>
    </location>
</feature>
<feature type="transmembrane region" description="Helical" evidence="6">
    <location>
        <begin position="254"/>
        <end position="275"/>
    </location>
</feature>
<evidence type="ECO:0000256" key="4">
    <source>
        <dbReference type="ARBA" id="ARBA00022989"/>
    </source>
</evidence>
<dbReference type="EMBL" id="BAABAE010000003">
    <property type="protein sequence ID" value="GAA3742362.1"/>
    <property type="molecule type" value="Genomic_DNA"/>
</dbReference>
<protein>
    <submittedName>
        <fullName evidence="8">ComEC/Rec2 family competence protein</fullName>
    </submittedName>
</protein>
<feature type="domain" description="Metallo-beta-lactamase" evidence="7">
    <location>
        <begin position="542"/>
        <end position="735"/>
    </location>
</feature>
<dbReference type="InterPro" id="IPR052159">
    <property type="entry name" value="Competence_DNA_uptake"/>
</dbReference>
<sequence>MVAMGARFGRVDARLAIPAAAGWVVLGAILGMPGLLAPAAVGAWVVSALCGAAALVAGRGRRVLATLTVVGVACALLLTSAAIHSAARRPAALLDAASSGRYLRVVAVLGETVTARPPAGAGLSTGRPGPVRVTITDAVIGGTSLEGIEVPALLFGSAPVGGIGTVIEASGTIAGAAPGESAQFLLFARGSPAAVAGPPWFLDWANGLRSSFLAASAALPGDGGALLPGLAIGDTSRVGDALGRSMKATSLSHLTAVSGANCAVVVGLIMLGGAALGFSRRTRIAASVVVLAGFVVLVTPEASVLRAAVMAGLVLGALLAGRPASGVPVLSLAIVILLTVDPWLSRSYGFILSVLATAGLLVLSGPLAALFARWLPAWLAMLVSIPLAAQLACQPVLILLNPAVPVYGVVANILSEPAAPIATVLGLAACIVLPVFEPLGRVLAAIAWLPASWIAAVARFFSALPAAQAPWVPGMVGVALLAAVTALVLVVLFRRRDRATRMLGILLVASLLAYSSSLLGLGLGRRMSLPHDWQVAACDIGQGDAVLVRSAGEVALIDTGPDPARLARCLDELGIRRIRLLVLSHYDLDHVGGTSAVLGMVEQAIVGPVSDEHDTALRTSLADAGAEVHEAARGTVGTLGDLRWEVLWPPSRLGTLEPGNAASVVVRFEGVGPCPQGCLSSLFLGDLGEESQSRMLGMARPAPVDLVKVAHHGSADQSARLYERLHARVGIVSAGAENTYGHPTDRLLGILQDAGTAIARTDLEGMILVSPGPGGTVSVWTERAAGRDVGAH</sequence>
<keyword evidence="4 6" id="KW-1133">Transmembrane helix</keyword>
<evidence type="ECO:0000256" key="3">
    <source>
        <dbReference type="ARBA" id="ARBA00022692"/>
    </source>
</evidence>
<dbReference type="Pfam" id="PF00753">
    <property type="entry name" value="Lactamase_B"/>
    <property type="match status" value="1"/>
</dbReference>
<feature type="transmembrane region" description="Helical" evidence="6">
    <location>
        <begin position="378"/>
        <end position="398"/>
    </location>
</feature>
<feature type="transmembrane region" description="Helical" evidence="6">
    <location>
        <begin position="443"/>
        <end position="462"/>
    </location>
</feature>
<evidence type="ECO:0000256" key="5">
    <source>
        <dbReference type="ARBA" id="ARBA00023136"/>
    </source>
</evidence>
<evidence type="ECO:0000256" key="6">
    <source>
        <dbReference type="SAM" id="Phobius"/>
    </source>
</evidence>
<feature type="transmembrane region" description="Helical" evidence="6">
    <location>
        <begin position="282"/>
        <end position="298"/>
    </location>
</feature>
<feature type="transmembrane region" description="Helical" evidence="6">
    <location>
        <begin position="418"/>
        <end position="436"/>
    </location>
</feature>
<dbReference type="InterPro" id="IPR036866">
    <property type="entry name" value="RibonucZ/Hydroxyglut_hydro"/>
</dbReference>
<dbReference type="PANTHER" id="PTHR30619:SF1">
    <property type="entry name" value="RECOMBINATION PROTEIN 2"/>
    <property type="match status" value="1"/>
</dbReference>
<dbReference type="PANTHER" id="PTHR30619">
    <property type="entry name" value="DNA INTERNALIZATION/COMPETENCE PROTEIN COMEC/REC2"/>
    <property type="match status" value="1"/>
</dbReference>
<feature type="transmembrane region" description="Helical" evidence="6">
    <location>
        <begin position="350"/>
        <end position="371"/>
    </location>
</feature>
<evidence type="ECO:0000256" key="1">
    <source>
        <dbReference type="ARBA" id="ARBA00004651"/>
    </source>
</evidence>
<reference evidence="9" key="1">
    <citation type="journal article" date="2019" name="Int. J. Syst. Evol. Microbiol.">
        <title>The Global Catalogue of Microorganisms (GCM) 10K type strain sequencing project: providing services to taxonomists for standard genome sequencing and annotation.</title>
        <authorList>
            <consortium name="The Broad Institute Genomics Platform"/>
            <consortium name="The Broad Institute Genome Sequencing Center for Infectious Disease"/>
            <person name="Wu L."/>
            <person name="Ma J."/>
        </authorList>
    </citation>
    <scope>NUCLEOTIDE SEQUENCE [LARGE SCALE GENOMIC DNA]</scope>
    <source>
        <strain evidence="9">JCM 16949</strain>
    </source>
</reference>
<feature type="transmembrane region" description="Helical" evidence="6">
    <location>
        <begin position="474"/>
        <end position="493"/>
    </location>
</feature>
<comment type="subcellular location">
    <subcellularLocation>
        <location evidence="1">Cell membrane</location>
        <topology evidence="1">Multi-pass membrane protein</topology>
    </subcellularLocation>
</comment>
<dbReference type="NCBIfam" id="TIGR00360">
    <property type="entry name" value="ComEC_N-term"/>
    <property type="match status" value="1"/>
</dbReference>
<keyword evidence="2" id="KW-1003">Cell membrane</keyword>
<dbReference type="SMART" id="SM00849">
    <property type="entry name" value="Lactamase_B"/>
    <property type="match status" value="1"/>
</dbReference>
<dbReference type="InterPro" id="IPR001279">
    <property type="entry name" value="Metallo-B-lactamas"/>
</dbReference>
<feature type="transmembrane region" description="Helical" evidence="6">
    <location>
        <begin position="505"/>
        <end position="524"/>
    </location>
</feature>
<evidence type="ECO:0000313" key="9">
    <source>
        <dbReference type="Proteomes" id="UP001501004"/>
    </source>
</evidence>
<gene>
    <name evidence="8" type="ORF">GCM10022239_17390</name>
</gene>
<proteinExistence type="predicted"/>
<name>A0ABP7FMH9_9MICO</name>
<dbReference type="Gene3D" id="3.60.15.10">
    <property type="entry name" value="Ribonuclease Z/Hydroxyacylglutathione hydrolase-like"/>
    <property type="match status" value="1"/>
</dbReference>